<evidence type="ECO:0008006" key="3">
    <source>
        <dbReference type="Google" id="ProtNLM"/>
    </source>
</evidence>
<protein>
    <recommendedName>
        <fullName evidence="3">FlgO domain-containing protein</fullName>
    </recommendedName>
</protein>
<evidence type="ECO:0000313" key="2">
    <source>
        <dbReference type="Proteomes" id="UP000189681"/>
    </source>
</evidence>
<name>A0A1V4ATM3_9BACT</name>
<dbReference type="InterPro" id="IPR008517">
    <property type="entry name" value="GNA1162-like"/>
</dbReference>
<comment type="caution">
    <text evidence="1">The sequence shown here is derived from an EMBL/GenBank/DDBJ whole genome shotgun (WGS) entry which is preliminary data.</text>
</comment>
<organism evidence="1 2">
    <name type="scientific">Candidatus Brocadia carolinensis</name>
    <dbReference type="NCBI Taxonomy" id="1004156"/>
    <lineage>
        <taxon>Bacteria</taxon>
        <taxon>Pseudomonadati</taxon>
        <taxon>Planctomycetota</taxon>
        <taxon>Candidatus Brocadiia</taxon>
        <taxon>Candidatus Brocadiales</taxon>
        <taxon>Candidatus Brocadiaceae</taxon>
        <taxon>Candidatus Brocadia</taxon>
    </lineage>
</organism>
<dbReference type="AlphaFoldDB" id="A0A1V4ATM3"/>
<dbReference type="EMBL" id="AYTS01000082">
    <property type="protein sequence ID" value="OOP56440.1"/>
    <property type="molecule type" value="Genomic_DNA"/>
</dbReference>
<sequence>MSSSPFFFISACNYMEEKSAPHVKTLHTTERSKITTVAILPFTNKSEKKGADEVLRKCFFTNLSIKGYNLLKLEEIDERLKLASIDASNLDKEDIFKIGRIVKADALIYGTVTKCCKKYFCLYSHVTFGAELKMVDARSYTVIWQADHTERTHSDAIPVSPFSIPEAVIESSINVREKVFAETATAS</sequence>
<dbReference type="STRING" id="1004156.AYP45_09155"/>
<dbReference type="Gene3D" id="3.40.50.10610">
    <property type="entry name" value="ABC-type transport auxiliary lipoprotein component"/>
    <property type="match status" value="1"/>
</dbReference>
<dbReference type="Pfam" id="PF05643">
    <property type="entry name" value="GNA1162-like"/>
    <property type="match status" value="1"/>
</dbReference>
<accession>A0A1V4ATM3</accession>
<evidence type="ECO:0000313" key="1">
    <source>
        <dbReference type="EMBL" id="OOP56440.1"/>
    </source>
</evidence>
<gene>
    <name evidence="1" type="ORF">AYP45_09155</name>
</gene>
<reference evidence="1 2" key="1">
    <citation type="journal article" date="2017" name="Water Res.">
        <title>Discovery and metagenomic analysis of an anammox bacterial enrichment related to Candidatus "Brocadia caroliniensis" in a full-scale glycerol-fed nitritation-denitritation separate centrate treatment process.</title>
        <authorList>
            <person name="Park H."/>
            <person name="Brotto A.C."/>
            <person name="van Loosdrecht M.C."/>
            <person name="Chandran K."/>
        </authorList>
    </citation>
    <scope>NUCLEOTIDE SEQUENCE [LARGE SCALE GENOMIC DNA]</scope>
    <source>
        <strain evidence="1">26THWARD</strain>
    </source>
</reference>
<dbReference type="Proteomes" id="UP000189681">
    <property type="component" value="Unassembled WGS sequence"/>
</dbReference>
<proteinExistence type="predicted"/>